<dbReference type="GO" id="GO:0005881">
    <property type="term" value="C:cytoplasmic microtubule"/>
    <property type="evidence" value="ECO:0007669"/>
    <property type="project" value="TreeGrafter"/>
</dbReference>
<dbReference type="Proteomes" id="UP000676336">
    <property type="component" value="Unassembled WGS sequence"/>
</dbReference>
<proteinExistence type="predicted"/>
<dbReference type="GO" id="GO:0005929">
    <property type="term" value="C:cilium"/>
    <property type="evidence" value="ECO:0007669"/>
    <property type="project" value="TreeGrafter"/>
</dbReference>
<evidence type="ECO:0000313" key="1">
    <source>
        <dbReference type="EMBL" id="CAF4979802.1"/>
    </source>
</evidence>
<accession>A0A8S3D919</accession>
<dbReference type="GO" id="GO:0000226">
    <property type="term" value="P:microtubule cytoskeleton organization"/>
    <property type="evidence" value="ECO:0007669"/>
    <property type="project" value="TreeGrafter"/>
</dbReference>
<name>A0A8S3D919_9BILA</name>
<dbReference type="EMBL" id="CAJOBI010197144">
    <property type="protein sequence ID" value="CAF4979802.1"/>
    <property type="molecule type" value="Genomic_DNA"/>
</dbReference>
<comment type="caution">
    <text evidence="1">The sequence shown here is derived from an EMBL/GenBank/DDBJ whole genome shotgun (WGS) entry which is preliminary data.</text>
</comment>
<reference evidence="1" key="1">
    <citation type="submission" date="2021-02" db="EMBL/GenBank/DDBJ databases">
        <authorList>
            <person name="Nowell W R."/>
        </authorList>
    </citation>
    <scope>NUCLEOTIDE SEQUENCE</scope>
</reference>
<gene>
    <name evidence="1" type="ORF">SMN809_LOCUS55651</name>
</gene>
<dbReference type="GO" id="GO:0008017">
    <property type="term" value="F:microtubule binding"/>
    <property type="evidence" value="ECO:0007669"/>
    <property type="project" value="TreeGrafter"/>
</dbReference>
<dbReference type="AlphaFoldDB" id="A0A8S3D919"/>
<dbReference type="Gene3D" id="1.25.10.10">
    <property type="entry name" value="Leucine-rich Repeat Variant"/>
    <property type="match status" value="1"/>
</dbReference>
<sequence length="60" mass="6960">GLSLIQRLIAQYPDIITQNLHQVVLVLIQEVKNLRSQVARIALSTFSDMFKHLKRNMDIE</sequence>
<dbReference type="PANTHER" id="PTHR21567:SF87">
    <property type="entry name" value="CRESCERIN-LIKE PROTEIN CHE-12"/>
    <property type="match status" value="1"/>
</dbReference>
<dbReference type="InterPro" id="IPR011989">
    <property type="entry name" value="ARM-like"/>
</dbReference>
<organism evidence="1 2">
    <name type="scientific">Rotaria magnacalcarata</name>
    <dbReference type="NCBI Taxonomy" id="392030"/>
    <lineage>
        <taxon>Eukaryota</taxon>
        <taxon>Metazoa</taxon>
        <taxon>Spiralia</taxon>
        <taxon>Gnathifera</taxon>
        <taxon>Rotifera</taxon>
        <taxon>Eurotatoria</taxon>
        <taxon>Bdelloidea</taxon>
        <taxon>Philodinida</taxon>
        <taxon>Philodinidae</taxon>
        <taxon>Rotaria</taxon>
    </lineage>
</organism>
<evidence type="ECO:0000313" key="2">
    <source>
        <dbReference type="Proteomes" id="UP000676336"/>
    </source>
</evidence>
<feature type="non-terminal residue" evidence="1">
    <location>
        <position position="60"/>
    </location>
</feature>
<dbReference type="PANTHER" id="PTHR21567">
    <property type="entry name" value="CLASP"/>
    <property type="match status" value="1"/>
</dbReference>
<feature type="non-terminal residue" evidence="1">
    <location>
        <position position="1"/>
    </location>
</feature>
<protein>
    <submittedName>
        <fullName evidence="1">Uncharacterized protein</fullName>
    </submittedName>
</protein>